<dbReference type="GO" id="GO:0000976">
    <property type="term" value="F:transcription cis-regulatory region binding"/>
    <property type="evidence" value="ECO:0007669"/>
    <property type="project" value="TreeGrafter"/>
</dbReference>
<reference evidence="7 8" key="1">
    <citation type="journal article" date="2013" name="ISME J.">
        <title>Metabolic model for the filamentous 'Candidatus Microthrix parvicella' based on genomic and metagenomic analyses.</title>
        <authorList>
            <person name="Jon McIlroy S."/>
            <person name="Kristiansen R."/>
            <person name="Albertsen M."/>
            <person name="Michael Karst S."/>
            <person name="Rossetti S."/>
            <person name="Lund Nielsen J."/>
            <person name="Tandoi V."/>
            <person name="James Seviour R."/>
            <person name="Nielsen P.H."/>
        </authorList>
    </citation>
    <scope>NUCLEOTIDE SEQUENCE [LARGE SCALE GENOMIC DNA]</scope>
    <source>
        <strain evidence="7 8">RN1</strain>
    </source>
</reference>
<sequence>MAAAGATPRKQRLSAERVLEGAVALADEIGVEALTIRKLADALATRPMSIYHHVAGKEAILDGMIDLVFAEIDPPPVDLDWKPAIRQRCLSARAVLACHPWAAPLMESRTNPGPATLGHHDAVLGCLRRGGLSLEMTAHAYALIDSYVYGFALQEANLPATGGADMTEFAESIIERMPAKTYPHLAELTDDYVLQPGYDFRSEFEFGLDLILDALLAAANR</sequence>
<evidence type="ECO:0000313" key="8">
    <source>
        <dbReference type="Proteomes" id="UP000018291"/>
    </source>
</evidence>
<dbReference type="InterPro" id="IPR050109">
    <property type="entry name" value="HTH-type_TetR-like_transc_reg"/>
</dbReference>
<protein>
    <submittedName>
        <fullName evidence="7">TetR family transcriptional regulator</fullName>
    </submittedName>
</protein>
<dbReference type="Pfam" id="PF00440">
    <property type="entry name" value="TetR_N"/>
    <property type="match status" value="1"/>
</dbReference>
<dbReference type="Pfam" id="PF02909">
    <property type="entry name" value="TetR_C_1"/>
    <property type="match status" value="1"/>
</dbReference>
<dbReference type="InterPro" id="IPR036271">
    <property type="entry name" value="Tet_transcr_reg_TetR-rel_C_sf"/>
</dbReference>
<dbReference type="PROSITE" id="PS50977">
    <property type="entry name" value="HTH_TETR_2"/>
    <property type="match status" value="1"/>
</dbReference>
<dbReference type="GO" id="GO:0045892">
    <property type="term" value="P:negative regulation of DNA-templated transcription"/>
    <property type="evidence" value="ECO:0007669"/>
    <property type="project" value="InterPro"/>
</dbReference>
<dbReference type="InterPro" id="IPR004111">
    <property type="entry name" value="Repressor_TetR_C"/>
</dbReference>
<evidence type="ECO:0000313" key="7">
    <source>
        <dbReference type="EMBL" id="CCM63204.1"/>
    </source>
</evidence>
<dbReference type="GO" id="GO:0003700">
    <property type="term" value="F:DNA-binding transcription factor activity"/>
    <property type="evidence" value="ECO:0007669"/>
    <property type="project" value="TreeGrafter"/>
</dbReference>
<keyword evidence="3 5" id="KW-0238">DNA-binding</keyword>
<feature type="DNA-binding region" description="H-T-H motif" evidence="5">
    <location>
        <begin position="35"/>
        <end position="54"/>
    </location>
</feature>
<evidence type="ECO:0000256" key="4">
    <source>
        <dbReference type="ARBA" id="ARBA00023163"/>
    </source>
</evidence>
<evidence type="ECO:0000256" key="3">
    <source>
        <dbReference type="ARBA" id="ARBA00023125"/>
    </source>
</evidence>
<accession>R4YXN4</accession>
<dbReference type="HOGENOM" id="CLU_069543_5_2_11"/>
<dbReference type="Proteomes" id="UP000018291">
    <property type="component" value="Unassembled WGS sequence"/>
</dbReference>
<name>R4YXN4_9ACTN</name>
<dbReference type="SUPFAM" id="SSF46689">
    <property type="entry name" value="Homeodomain-like"/>
    <property type="match status" value="1"/>
</dbReference>
<evidence type="ECO:0000256" key="1">
    <source>
        <dbReference type="ARBA" id="ARBA00022491"/>
    </source>
</evidence>
<dbReference type="OrthoDB" id="329481at2"/>
<gene>
    <name evidence="7" type="ORF">BN381_20028</name>
</gene>
<dbReference type="EMBL" id="CANL01000012">
    <property type="protein sequence ID" value="CCM63204.1"/>
    <property type="molecule type" value="Genomic_DNA"/>
</dbReference>
<proteinExistence type="predicted"/>
<dbReference type="eggNOG" id="COG1309">
    <property type="taxonomic scope" value="Bacteria"/>
</dbReference>
<dbReference type="STRING" id="1229780.BN381_20028"/>
<dbReference type="PANTHER" id="PTHR30055:SF151">
    <property type="entry name" value="TRANSCRIPTIONAL REGULATORY PROTEIN"/>
    <property type="match status" value="1"/>
</dbReference>
<dbReference type="Gene3D" id="1.10.357.10">
    <property type="entry name" value="Tetracycline Repressor, domain 2"/>
    <property type="match status" value="1"/>
</dbReference>
<dbReference type="InterPro" id="IPR001647">
    <property type="entry name" value="HTH_TetR"/>
</dbReference>
<dbReference type="PANTHER" id="PTHR30055">
    <property type="entry name" value="HTH-TYPE TRANSCRIPTIONAL REGULATOR RUTR"/>
    <property type="match status" value="1"/>
</dbReference>
<keyword evidence="4" id="KW-0804">Transcription</keyword>
<dbReference type="InterPro" id="IPR003012">
    <property type="entry name" value="Tet_transcr_reg_TetR"/>
</dbReference>
<organism evidence="7 8">
    <name type="scientific">Candidatus Neomicrothrix parvicella RN1</name>
    <dbReference type="NCBI Taxonomy" id="1229780"/>
    <lineage>
        <taxon>Bacteria</taxon>
        <taxon>Bacillati</taxon>
        <taxon>Actinomycetota</taxon>
        <taxon>Acidimicrobiia</taxon>
        <taxon>Acidimicrobiales</taxon>
        <taxon>Microthrixaceae</taxon>
        <taxon>Candidatus Neomicrothrix</taxon>
    </lineage>
</organism>
<keyword evidence="1" id="KW-0678">Repressor</keyword>
<dbReference type="AlphaFoldDB" id="R4YXN4"/>
<dbReference type="RefSeq" id="WP_012225482.1">
    <property type="nucleotide sequence ID" value="NZ_HG422565.1"/>
</dbReference>
<keyword evidence="2" id="KW-0805">Transcription regulation</keyword>
<evidence type="ECO:0000256" key="2">
    <source>
        <dbReference type="ARBA" id="ARBA00023015"/>
    </source>
</evidence>
<feature type="domain" description="HTH tetR-type" evidence="6">
    <location>
        <begin position="12"/>
        <end position="72"/>
    </location>
</feature>
<keyword evidence="8" id="KW-1185">Reference proteome</keyword>
<dbReference type="PRINTS" id="PR00400">
    <property type="entry name" value="TETREPRESSOR"/>
</dbReference>
<dbReference type="GO" id="GO:0046677">
    <property type="term" value="P:response to antibiotic"/>
    <property type="evidence" value="ECO:0007669"/>
    <property type="project" value="InterPro"/>
</dbReference>
<evidence type="ECO:0000256" key="5">
    <source>
        <dbReference type="PROSITE-ProRule" id="PRU00335"/>
    </source>
</evidence>
<evidence type="ECO:0000259" key="6">
    <source>
        <dbReference type="PROSITE" id="PS50977"/>
    </source>
</evidence>
<comment type="caution">
    <text evidence="7">The sequence shown here is derived from an EMBL/GenBank/DDBJ whole genome shotgun (WGS) entry which is preliminary data.</text>
</comment>
<dbReference type="Gene3D" id="1.10.10.60">
    <property type="entry name" value="Homeodomain-like"/>
    <property type="match status" value="1"/>
</dbReference>
<dbReference type="InterPro" id="IPR009057">
    <property type="entry name" value="Homeodomain-like_sf"/>
</dbReference>
<dbReference type="SUPFAM" id="SSF48498">
    <property type="entry name" value="Tetracyclin repressor-like, C-terminal domain"/>
    <property type="match status" value="1"/>
</dbReference>